<dbReference type="Proteomes" id="UP000663873">
    <property type="component" value="Unassembled WGS sequence"/>
</dbReference>
<comment type="caution">
    <text evidence="2">The sequence shown here is derived from an EMBL/GenBank/DDBJ whole genome shotgun (WGS) entry which is preliminary data.</text>
</comment>
<proteinExistence type="predicted"/>
<evidence type="ECO:0000313" key="6">
    <source>
        <dbReference type="EMBL" id="CAF4512692.1"/>
    </source>
</evidence>
<evidence type="ECO:0000313" key="4">
    <source>
        <dbReference type="EMBL" id="CAF3391241.1"/>
    </source>
</evidence>
<evidence type="ECO:0000313" key="8">
    <source>
        <dbReference type="Proteomes" id="UP000663873"/>
    </source>
</evidence>
<organism evidence="2 7">
    <name type="scientific">Rotaria socialis</name>
    <dbReference type="NCBI Taxonomy" id="392032"/>
    <lineage>
        <taxon>Eukaryota</taxon>
        <taxon>Metazoa</taxon>
        <taxon>Spiralia</taxon>
        <taxon>Gnathifera</taxon>
        <taxon>Rotifera</taxon>
        <taxon>Eurotatoria</taxon>
        <taxon>Bdelloidea</taxon>
        <taxon>Philodinida</taxon>
        <taxon>Philodinidae</taxon>
        <taxon>Rotaria</taxon>
    </lineage>
</organism>
<dbReference type="EMBL" id="CAJOBO010000415">
    <property type="protein sequence ID" value="CAF4216034.1"/>
    <property type="molecule type" value="Genomic_DNA"/>
</dbReference>
<feature type="region of interest" description="Disordered" evidence="1">
    <location>
        <begin position="175"/>
        <end position="200"/>
    </location>
</feature>
<dbReference type="Proteomes" id="UP000663825">
    <property type="component" value="Unassembled WGS sequence"/>
</dbReference>
<protein>
    <recommendedName>
        <fullName evidence="9">UBZ1-type domain-containing protein</fullName>
    </recommendedName>
</protein>
<dbReference type="EMBL" id="CAJNYT010001033">
    <property type="protein sequence ID" value="CAF3391241.1"/>
    <property type="molecule type" value="Genomic_DNA"/>
</dbReference>
<evidence type="ECO:0008006" key="9">
    <source>
        <dbReference type="Google" id="ProtNLM"/>
    </source>
</evidence>
<dbReference type="Proteomes" id="UP000663872">
    <property type="component" value="Unassembled WGS sequence"/>
</dbReference>
<dbReference type="EMBL" id="CAJNXB010001816">
    <property type="protein sequence ID" value="CAF3196438.1"/>
    <property type="molecule type" value="Genomic_DNA"/>
</dbReference>
<gene>
    <name evidence="4" type="ORF">GRG538_LOCUS9138</name>
    <name evidence="5" type="ORF">HFQ381_LOCUS8338</name>
    <name evidence="3" type="ORF">LUA448_LOCUS9361</name>
    <name evidence="2" type="ORF">TIS948_LOCUS12305</name>
    <name evidence="6" type="ORF">UJA718_LOCUS27096</name>
</gene>
<keyword evidence="8" id="KW-1185">Reference proteome</keyword>
<reference evidence="2" key="1">
    <citation type="submission" date="2021-02" db="EMBL/GenBank/DDBJ databases">
        <authorList>
            <person name="Nowell W R."/>
        </authorList>
    </citation>
    <scope>NUCLEOTIDE SEQUENCE</scope>
</reference>
<evidence type="ECO:0000256" key="1">
    <source>
        <dbReference type="SAM" id="MobiDB-lite"/>
    </source>
</evidence>
<dbReference type="AlphaFoldDB" id="A0A817Q3Z1"/>
<dbReference type="EMBL" id="CAJNYD010001066">
    <property type="protein sequence ID" value="CAF3314830.1"/>
    <property type="molecule type" value="Genomic_DNA"/>
</dbReference>
<dbReference type="Proteomes" id="UP000663833">
    <property type="component" value="Unassembled WGS sequence"/>
</dbReference>
<dbReference type="EMBL" id="CAJOBP010007356">
    <property type="protein sequence ID" value="CAF4512692.1"/>
    <property type="molecule type" value="Genomic_DNA"/>
</dbReference>
<evidence type="ECO:0000313" key="5">
    <source>
        <dbReference type="EMBL" id="CAF4216034.1"/>
    </source>
</evidence>
<evidence type="ECO:0000313" key="7">
    <source>
        <dbReference type="Proteomes" id="UP000663825"/>
    </source>
</evidence>
<sequence length="244" mass="28488">MTDYLAYGETFSHLPWYFYSIDTIFRDHMDVLRQQKSNAEQYIHTWANSLHSQVDDHVRLQKECLQMYYEERDSYLKDRKTVALRTAQALDYHNNLHEIDKLLKDCKNLKLELLAESYQEDKSLPFIYYTTKDQLEKIKAQNTHVSKTANNTQNASSSTSNYRDANVATYLKTDSSNNQTLPSEQQTNTPSSAFNSTTTYDRSISQNIDDEDGETKCPVCFMLYPPNMSRIDRGKHADDHFKDD</sequence>
<accession>A0A817Q3Z1</accession>
<evidence type="ECO:0000313" key="3">
    <source>
        <dbReference type="EMBL" id="CAF3314830.1"/>
    </source>
</evidence>
<dbReference type="Proteomes" id="UP000663851">
    <property type="component" value="Unassembled WGS sequence"/>
</dbReference>
<name>A0A817Q3Z1_9BILA</name>
<evidence type="ECO:0000313" key="2">
    <source>
        <dbReference type="EMBL" id="CAF3196438.1"/>
    </source>
</evidence>